<evidence type="ECO:0000313" key="3">
    <source>
        <dbReference type="Proteomes" id="UP001216674"/>
    </source>
</evidence>
<keyword evidence="2" id="KW-0378">Hydrolase</keyword>
<evidence type="ECO:0000256" key="1">
    <source>
        <dbReference type="SAM" id="SignalP"/>
    </source>
</evidence>
<name>A0ABT6ANA4_9BURK</name>
<keyword evidence="1" id="KW-0732">Signal</keyword>
<dbReference type="Gene3D" id="3.40.50.1820">
    <property type="entry name" value="alpha/beta hydrolase"/>
    <property type="match status" value="1"/>
</dbReference>
<gene>
    <name evidence="2" type="ORF">P3W85_14120</name>
</gene>
<dbReference type="GO" id="GO:0016787">
    <property type="term" value="F:hydrolase activity"/>
    <property type="evidence" value="ECO:0007669"/>
    <property type="project" value="UniProtKB-KW"/>
</dbReference>
<dbReference type="PROSITE" id="PS51257">
    <property type="entry name" value="PROKAR_LIPOPROTEIN"/>
    <property type="match status" value="1"/>
</dbReference>
<dbReference type="RefSeq" id="WP_276265239.1">
    <property type="nucleotide sequence ID" value="NZ_JARJLM010000244.1"/>
</dbReference>
<evidence type="ECO:0000313" key="2">
    <source>
        <dbReference type="EMBL" id="MDF3834083.1"/>
    </source>
</evidence>
<keyword evidence="3" id="KW-1185">Reference proteome</keyword>
<reference evidence="2 3" key="1">
    <citation type="submission" date="2023-03" db="EMBL/GenBank/DDBJ databases">
        <title>Draft assemblies of triclosan tolerant bacteria isolated from returned activated sludge.</title>
        <authorList>
            <person name="Van Hamelsveld S."/>
        </authorList>
    </citation>
    <scope>NUCLEOTIDE SEQUENCE [LARGE SCALE GENOMIC DNA]</scope>
    <source>
        <strain evidence="2 3">GW210010_S58</strain>
    </source>
</reference>
<dbReference type="Proteomes" id="UP001216674">
    <property type="component" value="Unassembled WGS sequence"/>
</dbReference>
<organism evidence="2 3">
    <name type="scientific">Cupriavidus basilensis</name>
    <dbReference type="NCBI Taxonomy" id="68895"/>
    <lineage>
        <taxon>Bacteria</taxon>
        <taxon>Pseudomonadati</taxon>
        <taxon>Pseudomonadota</taxon>
        <taxon>Betaproteobacteria</taxon>
        <taxon>Burkholderiales</taxon>
        <taxon>Burkholderiaceae</taxon>
        <taxon>Cupriavidus</taxon>
    </lineage>
</organism>
<sequence>MNRAVGKAAVFILAGAMLYGCGSDDPAPTAATPATPAPTTPVAQPEDLRLQDQRTFAVDAATLPFNALAAAPDADRWWGMLGGAGYRVEVPKNWNGRLVMYAHGYAGTGAALGFSMPSIRRHLLEAGYAWAASTYSKNYYDVRAGLEDTNALALAFNRIASDNGRPLGAPVRTYIIGHSMGGHVTAAAVDEENIQTANNKVRYHGAVPMCGVLGDTELFNYFGAYQTAAQQLAGFPATSWPVANWAQIAPTVRAALFTTYPGATTAQGDRLKAIVKNLTGGERPLFAWGFGGPGAQALQDAVWSTFGDDGSATGILTQNVINTTAIVFQLDDDPALSPVEQAFNASIYRVSGSADANRLRRDGLRWVPKTNARISVPVVTLHTLGDMYVPFSMEQIYKRRANANGTAQWLVQRAIRGVSHCDFTVAEQVTAFDDMINWEQNGVKPAGDEVLDAATVANATYGCKFTNNTLGTEESAGTAALRPGVALSAPCGPT</sequence>
<protein>
    <submittedName>
        <fullName evidence="2">Alpha/beta hydrolase</fullName>
    </submittedName>
</protein>
<proteinExistence type="predicted"/>
<dbReference type="EMBL" id="JARJLM010000244">
    <property type="protein sequence ID" value="MDF3834083.1"/>
    <property type="molecule type" value="Genomic_DNA"/>
</dbReference>
<dbReference type="InterPro" id="IPR029058">
    <property type="entry name" value="AB_hydrolase_fold"/>
</dbReference>
<feature type="chain" id="PRO_5046390303" evidence="1">
    <location>
        <begin position="23"/>
        <end position="494"/>
    </location>
</feature>
<comment type="caution">
    <text evidence="2">The sequence shown here is derived from an EMBL/GenBank/DDBJ whole genome shotgun (WGS) entry which is preliminary data.</text>
</comment>
<dbReference type="SUPFAM" id="SSF53474">
    <property type="entry name" value="alpha/beta-Hydrolases"/>
    <property type="match status" value="1"/>
</dbReference>
<feature type="signal peptide" evidence="1">
    <location>
        <begin position="1"/>
        <end position="22"/>
    </location>
</feature>
<accession>A0ABT6ANA4</accession>